<dbReference type="EMBL" id="MNAO01000053">
    <property type="protein sequence ID" value="OHV17214.1"/>
    <property type="molecule type" value="Genomic_DNA"/>
</dbReference>
<sequence length="111" mass="12095">MRAVDLRHGEVDPSLQIAIHRICEARDRDVLGSADLGLDPVALAAGYQTGRTQQVAPRERYPVLLAGCRAVIHDGAGLHEGIAGQHGHAIHLLFLADELAEMIHDHDWRIG</sequence>
<comment type="caution">
    <text evidence="1">The sequence shown here is derived from an EMBL/GenBank/DDBJ whole genome shotgun (WGS) entry which is preliminary data.</text>
</comment>
<organism evidence="1 2">
    <name type="scientific">Methylorubrum extorquens</name>
    <name type="common">Methylobacterium dichloromethanicum</name>
    <name type="synonym">Methylobacterium extorquens</name>
    <dbReference type="NCBI Taxonomy" id="408"/>
    <lineage>
        <taxon>Bacteria</taxon>
        <taxon>Pseudomonadati</taxon>
        <taxon>Pseudomonadota</taxon>
        <taxon>Alphaproteobacteria</taxon>
        <taxon>Hyphomicrobiales</taxon>
        <taxon>Methylobacteriaceae</taxon>
        <taxon>Methylorubrum</taxon>
    </lineage>
</organism>
<evidence type="ECO:0000313" key="1">
    <source>
        <dbReference type="EMBL" id="OHV17214.1"/>
    </source>
</evidence>
<dbReference type="AlphaFoldDB" id="A0A1S1PB99"/>
<dbReference type="Proteomes" id="UP000180215">
    <property type="component" value="Unassembled WGS sequence"/>
</dbReference>
<name>A0A1S1PB99_METEX</name>
<protein>
    <submittedName>
        <fullName evidence="1">Uncharacterized protein</fullName>
    </submittedName>
</protein>
<reference evidence="1 2" key="1">
    <citation type="submission" date="2016-10" db="EMBL/GenBank/DDBJ databases">
        <title>Draft genome sequence of Methylobacterium extorquens CP3, a seed endophyte of Crotalaria pumila with plant growth-promoting and metal tolerance properties.</title>
        <authorList>
            <person name="Sanchez-Lopez A.S."/>
            <person name="Van Hamme J.D."/>
            <person name="Thijs S."/>
            <person name="Mcammond B.M."/>
            <person name="Stevens V."/>
            <person name="Gonzalez-Chavez M.D.C."/>
            <person name="Vangronsveld J."/>
        </authorList>
    </citation>
    <scope>NUCLEOTIDE SEQUENCE [LARGE SCALE GENOMIC DNA]</scope>
    <source>
        <strain evidence="1 2">CP3</strain>
    </source>
</reference>
<gene>
    <name evidence="1" type="ORF">BK022_06945</name>
</gene>
<proteinExistence type="predicted"/>
<evidence type="ECO:0000313" key="2">
    <source>
        <dbReference type="Proteomes" id="UP000180215"/>
    </source>
</evidence>
<accession>A0A1S1PB99</accession>